<accession>A0A4S4G5S1</accession>
<feature type="transmembrane region" description="Helical" evidence="4">
    <location>
        <begin position="198"/>
        <end position="224"/>
    </location>
</feature>
<feature type="transmembrane region" description="Helical" evidence="4">
    <location>
        <begin position="283"/>
        <end position="304"/>
    </location>
</feature>
<dbReference type="GO" id="GO:0006355">
    <property type="term" value="P:regulation of DNA-templated transcription"/>
    <property type="evidence" value="ECO:0007669"/>
    <property type="project" value="InterPro"/>
</dbReference>
<dbReference type="InterPro" id="IPR036388">
    <property type="entry name" value="WH-like_DNA-bd_sf"/>
</dbReference>
<feature type="transmembrane region" description="Helical" evidence="4">
    <location>
        <begin position="32"/>
        <end position="51"/>
    </location>
</feature>
<keyword evidence="4" id="KW-1133">Transmembrane helix</keyword>
<dbReference type="InterPro" id="IPR000792">
    <property type="entry name" value="Tscrpt_reg_LuxR_C"/>
</dbReference>
<keyword evidence="1" id="KW-0805">Transcription regulation</keyword>
<keyword evidence="2" id="KW-0238">DNA-binding</keyword>
<keyword evidence="4" id="KW-0472">Membrane</keyword>
<evidence type="ECO:0000256" key="3">
    <source>
        <dbReference type="ARBA" id="ARBA00023163"/>
    </source>
</evidence>
<dbReference type="PRINTS" id="PR00038">
    <property type="entry name" value="HTHLUXR"/>
</dbReference>
<comment type="caution">
    <text evidence="6">The sequence shown here is derived from an EMBL/GenBank/DDBJ whole genome shotgun (WGS) entry which is preliminary data.</text>
</comment>
<keyword evidence="4" id="KW-0812">Transmembrane</keyword>
<feature type="transmembrane region" description="Helical" evidence="4">
    <location>
        <begin position="104"/>
        <end position="125"/>
    </location>
</feature>
<feature type="transmembrane region" description="Helical" evidence="4">
    <location>
        <begin position="372"/>
        <end position="396"/>
    </location>
</feature>
<proteinExistence type="predicted"/>
<dbReference type="SUPFAM" id="SSF46894">
    <property type="entry name" value="C-terminal effector domain of the bipartite response regulators"/>
    <property type="match status" value="1"/>
</dbReference>
<dbReference type="EMBL" id="SSTJ01000001">
    <property type="protein sequence ID" value="THG38753.1"/>
    <property type="molecule type" value="Genomic_DNA"/>
</dbReference>
<dbReference type="PANTHER" id="PTHR44688">
    <property type="entry name" value="DNA-BINDING TRANSCRIPTIONAL ACTIVATOR DEVR_DOSR"/>
    <property type="match status" value="1"/>
</dbReference>
<dbReference type="RefSeq" id="WP_016309230.1">
    <property type="nucleotide sequence ID" value="NZ_SSTJ01000001.1"/>
</dbReference>
<keyword evidence="3" id="KW-0804">Transcription</keyword>
<protein>
    <submittedName>
        <fullName evidence="6">Helix-turn-helix transcriptional regulator</fullName>
    </submittedName>
</protein>
<feature type="transmembrane region" description="Helical" evidence="4">
    <location>
        <begin position="439"/>
        <end position="457"/>
    </location>
</feature>
<dbReference type="Proteomes" id="UP000308978">
    <property type="component" value="Unassembled WGS sequence"/>
</dbReference>
<evidence type="ECO:0000256" key="2">
    <source>
        <dbReference type="ARBA" id="ARBA00023125"/>
    </source>
</evidence>
<evidence type="ECO:0000256" key="4">
    <source>
        <dbReference type="SAM" id="Phobius"/>
    </source>
</evidence>
<dbReference type="Gene3D" id="1.10.10.10">
    <property type="entry name" value="Winged helix-like DNA-binding domain superfamily/Winged helix DNA-binding domain"/>
    <property type="match status" value="1"/>
</dbReference>
<feature type="domain" description="HTH luxR-type" evidence="5">
    <location>
        <begin position="491"/>
        <end position="556"/>
    </location>
</feature>
<evidence type="ECO:0000313" key="6">
    <source>
        <dbReference type="EMBL" id="THG38753.1"/>
    </source>
</evidence>
<sequence>MKERVQVEVGDRGMPTGDAGASKMWNRADLPVGLGWTLAAVVALVSSAMLLHESASWSLDYAMVGGRAVNMRAYSCDAHSLGLVFGYAITQINASWFARRVRDVPTWVAFFAVQFVDVLAFYWLMEGTGPVFAVVVVQFLGAASGAMFFVAASQAAATLTPRQFVLSAVAVIGGTTLVVQGLFSVLETNAPLFVSELLHLALVGTALLCTLKALSPSSCLVAAWNEMSYLPIRSQTGTPEEGEGGVDGSASAAAVGRKAEADQATGFLPQGARPARPRRKIPLCVRLFLIVGVYGGVFGFLHVVPLAIPLGVVARVSSFLIGGALALGLFAVTMPAARARDVSRIWTCFYRFVFPVVTVAALLGPLTASTEFLPALVMQACALYYFDALLATACYAVCQAIHAAPFQVFGRAFLIRSVGFLIGNVIGSAVHDVVVLDTAAFSVVGTAVFVLLCLVTFNMNSERYAKTVWGLLPHEDPRGRFDRRRVERCDALAAARGLTEREAQVLRLLAEGRRPKEISETLVVSVATVRSHVHAIYTKANVHSADELAALIREDGRPE</sequence>
<evidence type="ECO:0000256" key="1">
    <source>
        <dbReference type="ARBA" id="ARBA00023015"/>
    </source>
</evidence>
<name>A0A4S4G5S1_9ACTN</name>
<evidence type="ECO:0000259" key="5">
    <source>
        <dbReference type="PROSITE" id="PS50043"/>
    </source>
</evidence>
<dbReference type="PROSITE" id="PS50043">
    <property type="entry name" value="HTH_LUXR_2"/>
    <property type="match status" value="1"/>
</dbReference>
<dbReference type="PANTHER" id="PTHR44688:SF16">
    <property type="entry name" value="DNA-BINDING TRANSCRIPTIONAL ACTIVATOR DEVR_DOSR"/>
    <property type="match status" value="1"/>
</dbReference>
<evidence type="ECO:0000313" key="7">
    <source>
        <dbReference type="Proteomes" id="UP000308978"/>
    </source>
</evidence>
<dbReference type="InterPro" id="IPR016032">
    <property type="entry name" value="Sig_transdc_resp-reg_C-effctor"/>
</dbReference>
<dbReference type="SMART" id="SM00421">
    <property type="entry name" value="HTH_LUXR"/>
    <property type="match status" value="1"/>
</dbReference>
<organism evidence="6 7">
    <name type="scientific">Adlercreutzia caecimuris</name>
    <dbReference type="NCBI Taxonomy" id="671266"/>
    <lineage>
        <taxon>Bacteria</taxon>
        <taxon>Bacillati</taxon>
        <taxon>Actinomycetota</taxon>
        <taxon>Coriobacteriia</taxon>
        <taxon>Eggerthellales</taxon>
        <taxon>Eggerthellaceae</taxon>
        <taxon>Adlercreutzia</taxon>
    </lineage>
</organism>
<dbReference type="GeneID" id="82190575"/>
<dbReference type="AlphaFoldDB" id="A0A4S4G5S1"/>
<gene>
    <name evidence="6" type="ORF">E5986_00180</name>
</gene>
<feature type="transmembrane region" description="Helical" evidence="4">
    <location>
        <begin position="348"/>
        <end position="366"/>
    </location>
</feature>
<dbReference type="GO" id="GO:0003677">
    <property type="term" value="F:DNA binding"/>
    <property type="evidence" value="ECO:0007669"/>
    <property type="project" value="UniProtKB-KW"/>
</dbReference>
<feature type="transmembrane region" description="Helical" evidence="4">
    <location>
        <begin position="71"/>
        <end position="92"/>
    </location>
</feature>
<reference evidence="6 7" key="1">
    <citation type="submission" date="2019-04" db="EMBL/GenBank/DDBJ databases">
        <title>Microbes associate with the intestines of laboratory mice.</title>
        <authorList>
            <person name="Navarre W."/>
            <person name="Wong E."/>
            <person name="Huang K.C."/>
            <person name="Tropini C."/>
            <person name="Ng K."/>
            <person name="Yu B."/>
        </authorList>
    </citation>
    <scope>NUCLEOTIDE SEQUENCE [LARGE SCALE GENOMIC DNA]</scope>
    <source>
        <strain evidence="6 7">NM80_B27</strain>
    </source>
</reference>
<feature type="transmembrane region" description="Helical" evidence="4">
    <location>
        <begin position="408"/>
        <end position="427"/>
    </location>
</feature>
<dbReference type="CDD" id="cd06170">
    <property type="entry name" value="LuxR_C_like"/>
    <property type="match status" value="1"/>
</dbReference>
<dbReference type="Pfam" id="PF00196">
    <property type="entry name" value="GerE"/>
    <property type="match status" value="1"/>
</dbReference>
<feature type="transmembrane region" description="Helical" evidence="4">
    <location>
        <begin position="164"/>
        <end position="186"/>
    </location>
</feature>
<feature type="transmembrane region" description="Helical" evidence="4">
    <location>
        <begin position="131"/>
        <end position="152"/>
    </location>
</feature>
<feature type="transmembrane region" description="Helical" evidence="4">
    <location>
        <begin position="316"/>
        <end position="336"/>
    </location>
</feature>